<dbReference type="AlphaFoldDB" id="A0A0G4GHL3"/>
<feature type="transmembrane region" description="Helical" evidence="2">
    <location>
        <begin position="24"/>
        <end position="45"/>
    </location>
</feature>
<dbReference type="EMBL" id="CDMZ01001217">
    <property type="protein sequence ID" value="CEM29231.1"/>
    <property type="molecule type" value="Genomic_DNA"/>
</dbReference>
<keyword evidence="2" id="KW-0812">Transmembrane</keyword>
<evidence type="ECO:0000256" key="2">
    <source>
        <dbReference type="SAM" id="Phobius"/>
    </source>
</evidence>
<keyword evidence="2" id="KW-0472">Membrane</keyword>
<evidence type="ECO:0000313" key="3">
    <source>
        <dbReference type="EMBL" id="CEM29231.1"/>
    </source>
</evidence>
<name>A0A0G4GHL3_9ALVE</name>
<protein>
    <recommendedName>
        <fullName evidence="4">Transmembrane protein</fullName>
    </recommendedName>
</protein>
<sequence length="432" mass="46524">MPKTPPKDPFVAEVIAGRMLMRNLCIVMCLSTGAFWAFMFCRVMADSLNLEKALMGTGEDAHGGTEGKPTLLAESEFPKGQSTLLASLLFEGGEGEASSQGTPCWLPWPLPFDFIPLCITIGAFFASIDQFLQTQTSPAGRTGLRPALIAPSLLACLSLLAVVVMTALKLSEVMPFKLTWLIVFSPGLLVLLVSVYVLCFFLRGLYKAGMMLLWGVFAFGVLLMGAAAACTALKLDHKLPEFIKWWMLAAAVGVVYLLAVFSMMAARVSRRVKRNKEKRKGGGRRGEKGTSGGGDQGSTGSKWPSGWDWFLTFCDAASNLAAVASIQLLALRVDGVFVLSWWIIFGLFWGYEGAQLLINLSVNLFYPSYPSSPEGVRDVYTRHSGGGKKHLLSAGPDSPLATEGERERLLGVHKQPEVGGKGSSYGAGVGFG</sequence>
<evidence type="ECO:0008006" key="4">
    <source>
        <dbReference type="Google" id="ProtNLM"/>
    </source>
</evidence>
<accession>A0A0G4GHL3</accession>
<feature type="transmembrane region" description="Helical" evidence="2">
    <location>
        <begin position="180"/>
        <end position="202"/>
    </location>
</feature>
<feature type="region of interest" description="Disordered" evidence="1">
    <location>
        <begin position="272"/>
        <end position="301"/>
    </location>
</feature>
<gene>
    <name evidence="3" type="ORF">Cvel_21919</name>
</gene>
<dbReference type="InterPro" id="IPR019396">
    <property type="entry name" value="TM_Fragile-X-F-assoc"/>
</dbReference>
<feature type="transmembrane region" description="Helical" evidence="2">
    <location>
        <begin position="245"/>
        <end position="266"/>
    </location>
</feature>
<feature type="transmembrane region" description="Helical" evidence="2">
    <location>
        <begin position="329"/>
        <end position="351"/>
    </location>
</feature>
<dbReference type="VEuPathDB" id="CryptoDB:Cvel_21919"/>
<proteinExistence type="predicted"/>
<feature type="transmembrane region" description="Helical" evidence="2">
    <location>
        <begin position="211"/>
        <end position="233"/>
    </location>
</feature>
<dbReference type="Pfam" id="PF10269">
    <property type="entry name" value="Tmemb_185A"/>
    <property type="match status" value="1"/>
</dbReference>
<keyword evidence="2" id="KW-1133">Transmembrane helix</keyword>
<reference evidence="3" key="1">
    <citation type="submission" date="2014-11" db="EMBL/GenBank/DDBJ databases">
        <authorList>
            <person name="Otto D Thomas"/>
            <person name="Naeem Raeece"/>
        </authorList>
    </citation>
    <scope>NUCLEOTIDE SEQUENCE</scope>
</reference>
<feature type="compositionally biased region" description="Basic residues" evidence="1">
    <location>
        <begin position="272"/>
        <end position="283"/>
    </location>
</feature>
<feature type="transmembrane region" description="Helical" evidence="2">
    <location>
        <begin position="144"/>
        <end position="168"/>
    </location>
</feature>
<feature type="transmembrane region" description="Helical" evidence="2">
    <location>
        <begin position="114"/>
        <end position="132"/>
    </location>
</feature>
<evidence type="ECO:0000256" key="1">
    <source>
        <dbReference type="SAM" id="MobiDB-lite"/>
    </source>
</evidence>
<organism evidence="3">
    <name type="scientific">Chromera velia CCMP2878</name>
    <dbReference type="NCBI Taxonomy" id="1169474"/>
    <lineage>
        <taxon>Eukaryota</taxon>
        <taxon>Sar</taxon>
        <taxon>Alveolata</taxon>
        <taxon>Colpodellida</taxon>
        <taxon>Chromeraceae</taxon>
        <taxon>Chromera</taxon>
    </lineage>
</organism>